<dbReference type="InterPro" id="IPR001647">
    <property type="entry name" value="HTH_TetR"/>
</dbReference>
<dbReference type="Proteomes" id="UP001501459">
    <property type="component" value="Unassembled WGS sequence"/>
</dbReference>
<dbReference type="Gene3D" id="1.10.357.10">
    <property type="entry name" value="Tetracycline Repressor, domain 2"/>
    <property type="match status" value="1"/>
</dbReference>
<name>A0ABN0Z965_9BACI</name>
<dbReference type="PRINTS" id="PR00455">
    <property type="entry name" value="HTHTETR"/>
</dbReference>
<keyword evidence="1" id="KW-0678">Repressor</keyword>
<organism evidence="5 6">
    <name type="scientific">Lentibacillus halophilus</name>
    <dbReference type="NCBI Taxonomy" id="295065"/>
    <lineage>
        <taxon>Bacteria</taxon>
        <taxon>Bacillati</taxon>
        <taxon>Bacillota</taxon>
        <taxon>Bacilli</taxon>
        <taxon>Bacillales</taxon>
        <taxon>Bacillaceae</taxon>
        <taxon>Lentibacillus</taxon>
    </lineage>
</organism>
<dbReference type="InterPro" id="IPR050624">
    <property type="entry name" value="HTH-type_Tx_Regulator"/>
</dbReference>
<comment type="caution">
    <text evidence="5">The sequence shown here is derived from an EMBL/GenBank/DDBJ whole genome shotgun (WGS) entry which is preliminary data.</text>
</comment>
<dbReference type="InterPro" id="IPR023772">
    <property type="entry name" value="DNA-bd_HTH_TetR-type_CS"/>
</dbReference>
<dbReference type="Pfam" id="PF00440">
    <property type="entry name" value="TetR_N"/>
    <property type="match status" value="1"/>
</dbReference>
<keyword evidence="6" id="KW-1185">Reference proteome</keyword>
<dbReference type="PROSITE" id="PS50977">
    <property type="entry name" value="HTH_TETR_2"/>
    <property type="match status" value="1"/>
</dbReference>
<accession>A0ABN0Z965</accession>
<feature type="DNA-binding region" description="H-T-H motif" evidence="3">
    <location>
        <begin position="25"/>
        <end position="44"/>
    </location>
</feature>
<evidence type="ECO:0000256" key="3">
    <source>
        <dbReference type="PROSITE-ProRule" id="PRU00335"/>
    </source>
</evidence>
<dbReference type="SUPFAM" id="SSF46689">
    <property type="entry name" value="Homeodomain-like"/>
    <property type="match status" value="1"/>
</dbReference>
<evidence type="ECO:0000256" key="2">
    <source>
        <dbReference type="ARBA" id="ARBA00023125"/>
    </source>
</evidence>
<evidence type="ECO:0000313" key="6">
    <source>
        <dbReference type="Proteomes" id="UP001501459"/>
    </source>
</evidence>
<feature type="domain" description="HTH tetR-type" evidence="4">
    <location>
        <begin position="2"/>
        <end position="62"/>
    </location>
</feature>
<dbReference type="EMBL" id="BAAADM010000036">
    <property type="protein sequence ID" value="GAA0438489.1"/>
    <property type="molecule type" value="Genomic_DNA"/>
</dbReference>
<dbReference type="PROSITE" id="PS01081">
    <property type="entry name" value="HTH_TETR_1"/>
    <property type="match status" value="1"/>
</dbReference>
<dbReference type="PANTHER" id="PTHR43479">
    <property type="entry name" value="ACREF/ENVCD OPERON REPRESSOR-RELATED"/>
    <property type="match status" value="1"/>
</dbReference>
<gene>
    <name evidence="5" type="ORF">GCM10008983_14250</name>
</gene>
<evidence type="ECO:0000256" key="1">
    <source>
        <dbReference type="ARBA" id="ARBA00022491"/>
    </source>
</evidence>
<protein>
    <submittedName>
        <fullName evidence="5">TetR/AcrR family transcriptional regulator</fullName>
    </submittedName>
</protein>
<evidence type="ECO:0000259" key="4">
    <source>
        <dbReference type="PROSITE" id="PS50977"/>
    </source>
</evidence>
<dbReference type="InterPro" id="IPR009057">
    <property type="entry name" value="Homeodomain-like_sf"/>
</dbReference>
<reference evidence="5 6" key="1">
    <citation type="journal article" date="2019" name="Int. J. Syst. Evol. Microbiol.">
        <title>The Global Catalogue of Microorganisms (GCM) 10K type strain sequencing project: providing services to taxonomists for standard genome sequencing and annotation.</title>
        <authorList>
            <consortium name="The Broad Institute Genomics Platform"/>
            <consortium name="The Broad Institute Genome Sequencing Center for Infectious Disease"/>
            <person name="Wu L."/>
            <person name="Ma J."/>
        </authorList>
    </citation>
    <scope>NUCLEOTIDE SEQUENCE [LARGE SCALE GENOMIC DNA]</scope>
    <source>
        <strain evidence="5 6">JCM 12149</strain>
    </source>
</reference>
<dbReference type="PANTHER" id="PTHR43479:SF22">
    <property type="entry name" value="TRANSCRIPTIONAL REGULATOR, TETR FAMILY"/>
    <property type="match status" value="1"/>
</dbReference>
<sequence length="291" mass="33861">MATRHDDLLDAAAKLFQQHGFHATSIEAITSACGISKGAFYKHFDSKENMMLELVQRYYDDIFTEADRYAEALSHAPLLKLKKKMAIEIEKSIEYRSFFYALIMEFPPHMKGPVPEFLKQIHTDHQQWHTNAILEAFGSETAKYAKDLTIIMEGILRSYLMAIAWQQSELSSERLADFVVDCLHIIAVNGDQLSPVMLSYSENEFRDETLIDTIRQDIQRLYTEAGNPETDNFAEQKDVQTMALLMDELDQDNPREFLIDALLQRLHQRSDFRKHLTKILTNWEMWKGDWT</sequence>
<dbReference type="RefSeq" id="WP_343752074.1">
    <property type="nucleotide sequence ID" value="NZ_BAAADM010000036.1"/>
</dbReference>
<proteinExistence type="predicted"/>
<keyword evidence="2 3" id="KW-0238">DNA-binding</keyword>
<evidence type="ECO:0000313" key="5">
    <source>
        <dbReference type="EMBL" id="GAA0438489.1"/>
    </source>
</evidence>